<organism evidence="1 2">
    <name type="scientific">Smallanthus sonchifolius</name>
    <dbReference type="NCBI Taxonomy" id="185202"/>
    <lineage>
        <taxon>Eukaryota</taxon>
        <taxon>Viridiplantae</taxon>
        <taxon>Streptophyta</taxon>
        <taxon>Embryophyta</taxon>
        <taxon>Tracheophyta</taxon>
        <taxon>Spermatophyta</taxon>
        <taxon>Magnoliopsida</taxon>
        <taxon>eudicotyledons</taxon>
        <taxon>Gunneridae</taxon>
        <taxon>Pentapetalae</taxon>
        <taxon>asterids</taxon>
        <taxon>campanulids</taxon>
        <taxon>Asterales</taxon>
        <taxon>Asteraceae</taxon>
        <taxon>Asteroideae</taxon>
        <taxon>Heliantheae alliance</taxon>
        <taxon>Millerieae</taxon>
        <taxon>Smallanthus</taxon>
    </lineage>
</organism>
<protein>
    <submittedName>
        <fullName evidence="1">Uncharacterized protein</fullName>
    </submittedName>
</protein>
<name>A0ACB9CBJ1_9ASTR</name>
<dbReference type="Proteomes" id="UP001056120">
    <property type="component" value="Linkage Group LG21"/>
</dbReference>
<gene>
    <name evidence="1" type="ORF">L1987_62821</name>
</gene>
<keyword evidence="2" id="KW-1185">Reference proteome</keyword>
<reference evidence="2" key="1">
    <citation type="journal article" date="2022" name="Mol. Ecol. Resour.">
        <title>The genomes of chicory, endive, great burdock and yacon provide insights into Asteraceae palaeo-polyploidization history and plant inulin production.</title>
        <authorList>
            <person name="Fan W."/>
            <person name="Wang S."/>
            <person name="Wang H."/>
            <person name="Wang A."/>
            <person name="Jiang F."/>
            <person name="Liu H."/>
            <person name="Zhao H."/>
            <person name="Xu D."/>
            <person name="Zhang Y."/>
        </authorList>
    </citation>
    <scope>NUCLEOTIDE SEQUENCE [LARGE SCALE GENOMIC DNA]</scope>
    <source>
        <strain evidence="2">cv. Yunnan</strain>
    </source>
</reference>
<reference evidence="1 2" key="2">
    <citation type="journal article" date="2022" name="Mol. Ecol. Resour.">
        <title>The genomes of chicory, endive, great burdock and yacon provide insights into Asteraceae paleo-polyploidization history and plant inulin production.</title>
        <authorList>
            <person name="Fan W."/>
            <person name="Wang S."/>
            <person name="Wang H."/>
            <person name="Wang A."/>
            <person name="Jiang F."/>
            <person name="Liu H."/>
            <person name="Zhao H."/>
            <person name="Xu D."/>
            <person name="Zhang Y."/>
        </authorList>
    </citation>
    <scope>NUCLEOTIDE SEQUENCE [LARGE SCALE GENOMIC DNA]</scope>
    <source>
        <strain evidence="2">cv. Yunnan</strain>
        <tissue evidence="1">Leaves</tissue>
    </source>
</reference>
<evidence type="ECO:0000313" key="2">
    <source>
        <dbReference type="Proteomes" id="UP001056120"/>
    </source>
</evidence>
<dbReference type="EMBL" id="CM042038">
    <property type="protein sequence ID" value="KAI3731632.1"/>
    <property type="molecule type" value="Genomic_DNA"/>
</dbReference>
<evidence type="ECO:0000313" key="1">
    <source>
        <dbReference type="EMBL" id="KAI3731632.1"/>
    </source>
</evidence>
<sequence length="918" mass="102392">MRNFRRRVEEDDNDEEDKEKSTTPATATVNKKPQSKPATTASKPKKPSLLSFADEEFTDGTTPISRSRPSSTNKQPNSSSRVSKPSLLSTSSAHKLTSAKDRNSSKERAVSSSSIPSNVQPQAGVYTKEALLELQKNSKTLGSSTSRSRPQPPKQEPIIVLKGMIKPVTDDSLMNRKDKYEDGESDRDDSLHGGVIPDQAMIDAIRAKRERLRQSRAAAPDFIALDGGSNHGEAEGLSDEEPEFQGRIALIGEKNDTKKGVFEDVVDLSRTTIRKETEVNVSDNGVDDEEDEEDKMWEEEQFRKGLGKRMDEGVVARGVSSSSVPTMVQSVQQRVVYPTAPVSSYPSVSGGPSIGGSLGWSSGSDALSISQQAELSKKALHESVRRLKETHSRTLISLTKTDETLAESLTKVTFLENALSAAGEKFIFMQKLRDYVSVICDFLQDKAPFIEELEYQRQKLHKERAEAILERRMADSNDELMELEASVNAAMAIFSKGGTNTAMVEAASTAAQAALTASRESKNLPVKLDEFGRDENLQNRMDMKRRAEARQRRKARSDSKRMVTMETDSLIEGESSTDESDGDSSAYESNRDQLLQVAGQIFSDADEEFSQLSSVKEKFEFWKKEYSSSYRDAYMSLSIPAIFSPYVRLELLKWDPLHQDSDFFNMKWHELLYDYGMPDDKSEVNSDDADVNLVPDLVEKVAVPILQHELAHCWDMLSTKETKYAVSATNLVFTYVPLSSKAVRELVSVLRDRLSEAVSHVMVPTWNTYVLKAVPNAARFAAYRFGTSVRLLRNICLWNNILSVSVLEKLALDELLSGKILPHLRSIQSNIDDAITRTERVVASISGVWAGPKVTGDGSPRLQPMVDYLIVLGRILEKKQSYSGKSGLARRLKKMLVELNEYDHARQISRTFKLKEAL</sequence>
<comment type="caution">
    <text evidence="1">The sequence shown here is derived from an EMBL/GenBank/DDBJ whole genome shotgun (WGS) entry which is preliminary data.</text>
</comment>
<proteinExistence type="predicted"/>
<accession>A0ACB9CBJ1</accession>